<feature type="compositionally biased region" description="Basic and acidic residues" evidence="1">
    <location>
        <begin position="195"/>
        <end position="218"/>
    </location>
</feature>
<comment type="caution">
    <text evidence="2">The sequence shown here is derived from an EMBL/GenBank/DDBJ whole genome shotgun (WGS) entry which is preliminary data.</text>
</comment>
<protein>
    <recommendedName>
        <fullName evidence="4">Myb-like domain-containing protein</fullName>
    </recommendedName>
</protein>
<dbReference type="AlphaFoldDB" id="A0A6A4BA48"/>
<organism evidence="2 3">
    <name type="scientific">Phytophthora rubi</name>
    <dbReference type="NCBI Taxonomy" id="129364"/>
    <lineage>
        <taxon>Eukaryota</taxon>
        <taxon>Sar</taxon>
        <taxon>Stramenopiles</taxon>
        <taxon>Oomycota</taxon>
        <taxon>Peronosporomycetes</taxon>
        <taxon>Peronosporales</taxon>
        <taxon>Peronosporaceae</taxon>
        <taxon>Phytophthora</taxon>
    </lineage>
</organism>
<feature type="region of interest" description="Disordered" evidence="1">
    <location>
        <begin position="169"/>
        <end position="240"/>
    </location>
</feature>
<feature type="compositionally biased region" description="Basic and acidic residues" evidence="1">
    <location>
        <begin position="229"/>
        <end position="240"/>
    </location>
</feature>
<evidence type="ECO:0000313" key="2">
    <source>
        <dbReference type="EMBL" id="KAE9270670.1"/>
    </source>
</evidence>
<evidence type="ECO:0000313" key="3">
    <source>
        <dbReference type="Proteomes" id="UP000434957"/>
    </source>
</evidence>
<dbReference type="PANTHER" id="PTHR37558:SF1">
    <property type="entry name" value="HTH CENPB-TYPE DOMAIN-CONTAINING PROTEIN"/>
    <property type="match status" value="1"/>
</dbReference>
<feature type="compositionally biased region" description="Polar residues" evidence="1">
    <location>
        <begin position="1"/>
        <end position="15"/>
    </location>
</feature>
<proteinExistence type="predicted"/>
<dbReference type="EMBL" id="QXFT01005931">
    <property type="protein sequence ID" value="KAE9270670.1"/>
    <property type="molecule type" value="Genomic_DNA"/>
</dbReference>
<dbReference type="PANTHER" id="PTHR37558">
    <property type="entry name" value="HTH CENPB-TYPE DOMAIN-CONTAINING PROTEIN"/>
    <property type="match status" value="1"/>
</dbReference>
<sequence>MAFSADTGSDASSLDSLFEEDEDSVGGEPLLLAQESPESQRAGSEAAASDMGAGEIETIPGQAGSSPARTRSRFNTKSDKALLAEVLSTPPYETERGAVKGVWASITERVNQSLQTNFSTRACRDRTGLLLRQYEAQKKANESASGTSEVHTSMDDVLERILLLRDAASGQKQAKRAHQNTKTQELETAGQRLMRAAEERVSERLEGGDDAREGQQREKPKRRRLSAMLEHEQKEAAERRKLEEKKVALQKEELNLRREELDEQRRQRNLMQEQMQQQAEQTSALMKLLAAAISEKHM</sequence>
<keyword evidence="3" id="KW-1185">Reference proteome</keyword>
<feature type="region of interest" description="Disordered" evidence="1">
    <location>
        <begin position="1"/>
        <end position="75"/>
    </location>
</feature>
<feature type="compositionally biased region" description="Polar residues" evidence="1">
    <location>
        <begin position="63"/>
        <end position="75"/>
    </location>
</feature>
<evidence type="ECO:0008006" key="4">
    <source>
        <dbReference type="Google" id="ProtNLM"/>
    </source>
</evidence>
<reference evidence="2 3" key="1">
    <citation type="submission" date="2018-08" db="EMBL/GenBank/DDBJ databases">
        <title>Genomic investigation of the strawberry pathogen Phytophthora fragariae indicates pathogenicity is determined by transcriptional variation in three key races.</title>
        <authorList>
            <person name="Adams T.M."/>
            <person name="Armitage A.D."/>
            <person name="Sobczyk M.K."/>
            <person name="Bates H.J."/>
            <person name="Dunwell J.M."/>
            <person name="Nellist C.F."/>
            <person name="Harrison R.J."/>
        </authorList>
    </citation>
    <scope>NUCLEOTIDE SEQUENCE [LARGE SCALE GENOMIC DNA]</scope>
    <source>
        <strain evidence="2 3">SCRP333</strain>
    </source>
</reference>
<gene>
    <name evidence="2" type="ORF">PR003_g30749</name>
</gene>
<name>A0A6A4BA48_9STRA</name>
<evidence type="ECO:0000256" key="1">
    <source>
        <dbReference type="SAM" id="MobiDB-lite"/>
    </source>
</evidence>
<accession>A0A6A4BA48</accession>
<dbReference type="Proteomes" id="UP000434957">
    <property type="component" value="Unassembled WGS sequence"/>
</dbReference>